<evidence type="ECO:0000256" key="10">
    <source>
        <dbReference type="ARBA" id="ARBA00023064"/>
    </source>
</evidence>
<keyword evidence="9" id="KW-0067">ATP-binding</keyword>
<keyword evidence="5" id="KW-0808">Transferase</keyword>
<protein>
    <submittedName>
        <fullName evidence="14">Glycosyl hydrolase</fullName>
    </submittedName>
</protein>
<dbReference type="InterPro" id="IPR036962">
    <property type="entry name" value="Glyco_hydro_3_N_sf"/>
</dbReference>
<feature type="domain" description="Glycoside hydrolase family 3 N-terminal" evidence="13">
    <location>
        <begin position="211"/>
        <end position="530"/>
    </location>
</feature>
<evidence type="ECO:0000256" key="2">
    <source>
        <dbReference type="ARBA" id="ARBA00004761"/>
    </source>
</evidence>
<dbReference type="Pfam" id="PF00933">
    <property type="entry name" value="Glyco_hydro_3"/>
    <property type="match status" value="1"/>
</dbReference>
<dbReference type="RefSeq" id="WP_111903700.1">
    <property type="nucleotide sequence ID" value="NZ_QLNP01000069.1"/>
</dbReference>
<dbReference type="Gene3D" id="3.20.20.300">
    <property type="entry name" value="Glycoside hydrolase, family 3, N-terminal domain"/>
    <property type="match status" value="1"/>
</dbReference>
<dbReference type="GO" id="GO:0009254">
    <property type="term" value="P:peptidoglycan turnover"/>
    <property type="evidence" value="ECO:0007669"/>
    <property type="project" value="TreeGrafter"/>
</dbReference>
<dbReference type="SUPFAM" id="SSF52540">
    <property type="entry name" value="P-loop containing nucleoside triphosphate hydrolases"/>
    <property type="match status" value="1"/>
</dbReference>
<keyword evidence="8 14" id="KW-0378">Hydrolase</keyword>
<dbReference type="InterPro" id="IPR001764">
    <property type="entry name" value="Glyco_hydro_3_N"/>
</dbReference>
<evidence type="ECO:0000256" key="7">
    <source>
        <dbReference type="ARBA" id="ARBA00022777"/>
    </source>
</evidence>
<comment type="similarity">
    <text evidence="3">Belongs to the glycosyl hydrolase 3 family.</text>
</comment>
<dbReference type="FunFam" id="3.40.50.300:FF:000522">
    <property type="entry name" value="Gluconokinase"/>
    <property type="match status" value="1"/>
</dbReference>
<keyword evidence="10" id="KW-0311">Gluconate utilization</keyword>
<dbReference type="InterPro" id="IPR017853">
    <property type="entry name" value="GH"/>
</dbReference>
<evidence type="ECO:0000256" key="8">
    <source>
        <dbReference type="ARBA" id="ARBA00022801"/>
    </source>
</evidence>
<dbReference type="InterPro" id="IPR031322">
    <property type="entry name" value="Shikimate/glucono_kinase"/>
</dbReference>
<evidence type="ECO:0000256" key="12">
    <source>
        <dbReference type="ARBA" id="ARBA00048090"/>
    </source>
</evidence>
<dbReference type="InterPro" id="IPR006001">
    <property type="entry name" value="Therm_gnt_kin"/>
</dbReference>
<evidence type="ECO:0000256" key="1">
    <source>
        <dbReference type="ARBA" id="ARBA00001231"/>
    </source>
</evidence>
<sequence>MTGDLKPPAPAGRHIVVMGVTSCGKSTVGAAIAGRIGAEFVDGDSLHPQSNIDKMASGTPLNDGDRAPWLAEIGRRFAASDAGLVIACSALKRAYRDIIRSGDPSVVFVHLHGTRELLASRMAARPGHFMPLSLLDSQLETLEELQADEAGVVVDIATPVGQIVDEAVAAVTAGARGTEPRLFDVDLQAAPFNLDDNAVAWVESTIAEMSLDEKIGQLFINHNNDYSQEYLDELLDNYKVGGVRYRPGPSAAVQEHIRYAQSKTKVPLLVASNPEMGGFGSCDDGTFVSTHLQAGSHADKSIARLMGQVAGVETAALGCNWAFAPIVDIHYNWRNTVVSTRAFGNTPEIVVERAKEYFDGISESPTVCAMKHFPGDGMDERDQHVVTSYNTLGYEEWNRTYGHVYREMIGHGVQSIMIGHIGAPELSRHFRPGLADKDILPATLAPELLQDLLRGELGFNGLILTDASQMIGLTQAMPRRDLVPATIAAGCDMFLFFRNPAEDFQYMLDGYKSGVITEQRLQDALRRILGLKAALGLHRKPAAKLVPPTESLGVIGSPAHRAIAAKIADKTVTLVKDTANNLPITPQTHKRIRLYGISGGADFTRTDPLAYLDTVKAELENAGFDVHVFKTAAQREAEGEAGVNFMSVISEEAAGDYAEKYDAAFVFANVKGFAQEAAIRIKWSSPMAAEIPWYVTEVPTVFVSLNQPNHLIDVPMVKTAIHAHAGTPEAIRATIEKVQGKSEFHGTFNENVFCGSFDTRL</sequence>
<evidence type="ECO:0000259" key="13">
    <source>
        <dbReference type="Pfam" id="PF00933"/>
    </source>
</evidence>
<dbReference type="PANTHER" id="PTHR30480">
    <property type="entry name" value="BETA-HEXOSAMINIDASE-RELATED"/>
    <property type="match status" value="1"/>
</dbReference>
<dbReference type="InterPro" id="IPR027417">
    <property type="entry name" value="P-loop_NTPase"/>
</dbReference>
<gene>
    <name evidence="14" type="ORF">DBZ45_09655</name>
</gene>
<dbReference type="InterPro" id="IPR050226">
    <property type="entry name" value="NagZ_Beta-hexosaminidase"/>
</dbReference>
<dbReference type="GO" id="GO:0004563">
    <property type="term" value="F:beta-N-acetylhexosaminidase activity"/>
    <property type="evidence" value="ECO:0007669"/>
    <property type="project" value="UniProtKB-EC"/>
</dbReference>
<evidence type="ECO:0000256" key="3">
    <source>
        <dbReference type="ARBA" id="ARBA00005336"/>
    </source>
</evidence>
<organism evidence="14 15">
    <name type="scientific">Arthrobacter globiformis</name>
    <dbReference type="NCBI Taxonomy" id="1665"/>
    <lineage>
        <taxon>Bacteria</taxon>
        <taxon>Bacillati</taxon>
        <taxon>Actinomycetota</taxon>
        <taxon>Actinomycetes</taxon>
        <taxon>Micrococcales</taxon>
        <taxon>Micrococcaceae</taxon>
        <taxon>Arthrobacter</taxon>
    </lineage>
</organism>
<keyword evidence="7" id="KW-0418">Kinase</keyword>
<evidence type="ECO:0000256" key="6">
    <source>
        <dbReference type="ARBA" id="ARBA00022741"/>
    </source>
</evidence>
<comment type="catalytic activity">
    <reaction evidence="12">
        <text>D-gluconate + ATP = 6-phospho-D-gluconate + ADP + H(+)</text>
        <dbReference type="Rhea" id="RHEA:19433"/>
        <dbReference type="ChEBI" id="CHEBI:15378"/>
        <dbReference type="ChEBI" id="CHEBI:18391"/>
        <dbReference type="ChEBI" id="CHEBI:30616"/>
        <dbReference type="ChEBI" id="CHEBI:58759"/>
        <dbReference type="ChEBI" id="CHEBI:456216"/>
        <dbReference type="EC" id="2.7.1.12"/>
    </reaction>
</comment>
<evidence type="ECO:0000256" key="11">
    <source>
        <dbReference type="ARBA" id="ARBA00023295"/>
    </source>
</evidence>
<comment type="catalytic activity">
    <reaction evidence="1">
        <text>Hydrolysis of terminal non-reducing N-acetyl-D-hexosamine residues in N-acetyl-beta-D-hexosaminides.</text>
        <dbReference type="EC" id="3.2.1.52"/>
    </reaction>
</comment>
<evidence type="ECO:0000256" key="9">
    <source>
        <dbReference type="ARBA" id="ARBA00022840"/>
    </source>
</evidence>
<dbReference type="Pfam" id="PF01202">
    <property type="entry name" value="SKI"/>
    <property type="match status" value="1"/>
</dbReference>
<dbReference type="GO" id="GO:0046316">
    <property type="term" value="F:gluconokinase activity"/>
    <property type="evidence" value="ECO:0007669"/>
    <property type="project" value="UniProtKB-EC"/>
</dbReference>
<dbReference type="PANTHER" id="PTHR30480:SF13">
    <property type="entry name" value="BETA-HEXOSAMINIDASE"/>
    <property type="match status" value="1"/>
</dbReference>
<dbReference type="AlphaFoldDB" id="A0A328HH53"/>
<keyword evidence="11" id="KW-0326">Glycosidase</keyword>
<evidence type="ECO:0000313" key="15">
    <source>
        <dbReference type="Proteomes" id="UP000249166"/>
    </source>
</evidence>
<dbReference type="NCBIfam" id="TIGR01313">
    <property type="entry name" value="therm_gnt_kin"/>
    <property type="match status" value="1"/>
</dbReference>
<keyword evidence="6" id="KW-0547">Nucleotide-binding</keyword>
<dbReference type="Gene3D" id="3.40.50.300">
    <property type="entry name" value="P-loop containing nucleotide triphosphate hydrolases"/>
    <property type="match status" value="1"/>
</dbReference>
<dbReference type="Proteomes" id="UP000249166">
    <property type="component" value="Unassembled WGS sequence"/>
</dbReference>
<dbReference type="SUPFAM" id="SSF51445">
    <property type="entry name" value="(Trans)glycosidases"/>
    <property type="match status" value="1"/>
</dbReference>
<dbReference type="InterPro" id="IPR036881">
    <property type="entry name" value="Glyco_hydro_3_C_sf"/>
</dbReference>
<comment type="pathway">
    <text evidence="2">Carbohydrate acid metabolism.</text>
</comment>
<dbReference type="GO" id="GO:0019521">
    <property type="term" value="P:D-gluconate metabolic process"/>
    <property type="evidence" value="ECO:0007669"/>
    <property type="project" value="UniProtKB-KW"/>
</dbReference>
<dbReference type="CDD" id="cd02021">
    <property type="entry name" value="GntK"/>
    <property type="match status" value="1"/>
</dbReference>
<proteinExistence type="inferred from homology"/>
<dbReference type="OrthoDB" id="9795716at2"/>
<comment type="similarity">
    <text evidence="4">Belongs to the gluconokinase GntK/GntV family.</text>
</comment>
<accession>A0A328HH53</accession>
<dbReference type="GO" id="GO:0005524">
    <property type="term" value="F:ATP binding"/>
    <property type="evidence" value="ECO:0007669"/>
    <property type="project" value="UniProtKB-KW"/>
</dbReference>
<evidence type="ECO:0000313" key="14">
    <source>
        <dbReference type="EMBL" id="RAM37481.1"/>
    </source>
</evidence>
<dbReference type="EMBL" id="QLNP01000069">
    <property type="protein sequence ID" value="RAM37481.1"/>
    <property type="molecule type" value="Genomic_DNA"/>
</dbReference>
<evidence type="ECO:0000256" key="4">
    <source>
        <dbReference type="ARBA" id="ARBA00008420"/>
    </source>
</evidence>
<name>A0A328HH53_ARTGO</name>
<dbReference type="Gene3D" id="3.40.50.1700">
    <property type="entry name" value="Glycoside hydrolase family 3 C-terminal domain"/>
    <property type="match status" value="1"/>
</dbReference>
<evidence type="ECO:0000256" key="5">
    <source>
        <dbReference type="ARBA" id="ARBA00022679"/>
    </source>
</evidence>
<reference evidence="14 15" key="1">
    <citation type="submission" date="2018-04" db="EMBL/GenBank/DDBJ databases">
        <title>Bacteria isolated from cave deposits of Manipur.</title>
        <authorList>
            <person name="Sahoo D."/>
            <person name="Sarangthem I."/>
            <person name="Nandeibam J."/>
        </authorList>
    </citation>
    <scope>NUCLEOTIDE SEQUENCE [LARGE SCALE GENOMIC DNA]</scope>
    <source>
        <strain evidence="15">mrc11</strain>
    </source>
</reference>
<comment type="caution">
    <text evidence="14">The sequence shown here is derived from an EMBL/GenBank/DDBJ whole genome shotgun (WGS) entry which is preliminary data.</text>
</comment>